<keyword evidence="3 5" id="KW-0456">Lyase</keyword>
<name>A0A0L6Z9S5_9CLOT</name>
<evidence type="ECO:0000259" key="4">
    <source>
        <dbReference type="Pfam" id="PF03328"/>
    </source>
</evidence>
<dbReference type="InterPro" id="IPR015813">
    <property type="entry name" value="Pyrv/PenolPyrv_kinase-like_dom"/>
</dbReference>
<dbReference type="PANTHER" id="PTHR30502">
    <property type="entry name" value="2-KETO-3-DEOXY-L-RHAMNONATE ALDOLASE"/>
    <property type="match status" value="1"/>
</dbReference>
<dbReference type="Pfam" id="PF03328">
    <property type="entry name" value="HpcH_HpaI"/>
    <property type="match status" value="1"/>
</dbReference>
<dbReference type="PATRIC" id="fig|1121318.3.peg.1824"/>
<dbReference type="InterPro" id="IPR040442">
    <property type="entry name" value="Pyrv_kinase-like_dom_sf"/>
</dbReference>
<dbReference type="GO" id="GO:0008672">
    <property type="term" value="F:2-dehydro-3-deoxyglucarate aldolase activity"/>
    <property type="evidence" value="ECO:0007669"/>
    <property type="project" value="UniProtKB-EC"/>
</dbReference>
<dbReference type="EMBL" id="LHUR01000022">
    <property type="protein sequence ID" value="KOA19719.1"/>
    <property type="molecule type" value="Genomic_DNA"/>
</dbReference>
<dbReference type="GO" id="GO:0046872">
    <property type="term" value="F:metal ion binding"/>
    <property type="evidence" value="ECO:0007669"/>
    <property type="project" value="UniProtKB-KW"/>
</dbReference>
<evidence type="ECO:0000256" key="1">
    <source>
        <dbReference type="ARBA" id="ARBA00005568"/>
    </source>
</evidence>
<feature type="domain" description="HpcH/HpaI aldolase/citrate lyase" evidence="4">
    <location>
        <begin position="24"/>
        <end position="244"/>
    </location>
</feature>
<evidence type="ECO:0000256" key="2">
    <source>
        <dbReference type="ARBA" id="ARBA00022723"/>
    </source>
</evidence>
<accession>A0A0L6Z9S5</accession>
<sequence>MAKSFFDSNIMNKLRRREPVSAAWAQMGSNISAEILAEAGFDILVIDMEHAPLDLPSLVSIIQATKGTDCAPFVRLPWNDMVWSKQVLDAGAYGVHVPYVSTKEEAEYAVKSCKYAPEGFRGIAGSQRAVNFSMNKLDYYSRANQDTIVMVAIETPEGVENIEDIVSVPGVDGIFIGPSDLSTAMGYLANPAVAEVQEAIKKIETATKASGKFLGTIAPNVEVAKKFYEKGYSVIYFMSDATELANQAVKAVQHFKTNIADGK</sequence>
<evidence type="ECO:0000313" key="6">
    <source>
        <dbReference type="Proteomes" id="UP000037043"/>
    </source>
</evidence>
<comment type="caution">
    <text evidence="5">The sequence shown here is derived from an EMBL/GenBank/DDBJ whole genome shotgun (WGS) entry which is preliminary data.</text>
</comment>
<comment type="similarity">
    <text evidence="1">Belongs to the HpcH/HpaI aldolase family.</text>
</comment>
<dbReference type="EC" id="4.1.2.20" evidence="5"/>
<reference evidence="6" key="1">
    <citation type="submission" date="2015-08" db="EMBL/GenBank/DDBJ databases">
        <title>Genome sequence of the strict anaerobe Clostridium homopropionicum LuHBu1 (DSM 5847T).</title>
        <authorList>
            <person name="Poehlein A."/>
            <person name="Beck M."/>
            <person name="Schiel-Bengelsdorf B."/>
            <person name="Bengelsdorf F.R."/>
            <person name="Daniel R."/>
            <person name="Duerre P."/>
        </authorList>
    </citation>
    <scope>NUCLEOTIDE SEQUENCE [LARGE SCALE GENOMIC DNA]</scope>
    <source>
        <strain evidence="6">DSM 5847</strain>
    </source>
</reference>
<dbReference type="AlphaFoldDB" id="A0A0L6Z9S5"/>
<dbReference type="GO" id="GO:0005737">
    <property type="term" value="C:cytoplasm"/>
    <property type="evidence" value="ECO:0007669"/>
    <property type="project" value="TreeGrafter"/>
</dbReference>
<evidence type="ECO:0000313" key="5">
    <source>
        <dbReference type="EMBL" id="KOA19719.1"/>
    </source>
</evidence>
<dbReference type="InterPro" id="IPR050251">
    <property type="entry name" value="HpcH-HpaI_aldolase"/>
</dbReference>
<dbReference type="Gene3D" id="3.20.20.60">
    <property type="entry name" value="Phosphoenolpyruvate-binding domains"/>
    <property type="match status" value="1"/>
</dbReference>
<dbReference type="SUPFAM" id="SSF51621">
    <property type="entry name" value="Phosphoenolpyruvate/pyruvate domain"/>
    <property type="match status" value="1"/>
</dbReference>
<protein>
    <submittedName>
        <fullName evidence="5">5-keto-4-deoxy-D-glucarate aldolase</fullName>
        <ecNumber evidence="5">4.1.2.20</ecNumber>
    </submittedName>
</protein>
<organism evidence="5 6">
    <name type="scientific">Clostridium homopropionicum DSM 5847</name>
    <dbReference type="NCBI Taxonomy" id="1121318"/>
    <lineage>
        <taxon>Bacteria</taxon>
        <taxon>Bacillati</taxon>
        <taxon>Bacillota</taxon>
        <taxon>Clostridia</taxon>
        <taxon>Eubacteriales</taxon>
        <taxon>Clostridiaceae</taxon>
        <taxon>Clostridium</taxon>
    </lineage>
</organism>
<dbReference type="InterPro" id="IPR005000">
    <property type="entry name" value="Aldolase/citrate-lyase_domain"/>
</dbReference>
<proteinExistence type="inferred from homology"/>
<dbReference type="Proteomes" id="UP000037043">
    <property type="component" value="Unassembled WGS sequence"/>
</dbReference>
<gene>
    <name evidence="5" type="primary">garL</name>
    <name evidence="5" type="ORF">CLHOM_18080</name>
</gene>
<keyword evidence="6" id="KW-1185">Reference proteome</keyword>
<dbReference type="RefSeq" id="WP_052221351.1">
    <property type="nucleotide sequence ID" value="NZ_LHUR01000022.1"/>
</dbReference>
<evidence type="ECO:0000256" key="3">
    <source>
        <dbReference type="ARBA" id="ARBA00023239"/>
    </source>
</evidence>
<dbReference type="STRING" id="36844.SAMN04488501_102186"/>
<keyword evidence="2" id="KW-0479">Metal-binding</keyword>
<dbReference type="PANTHER" id="PTHR30502:SF0">
    <property type="entry name" value="PHOSPHOENOLPYRUVATE CARBOXYLASE FAMILY PROTEIN"/>
    <property type="match status" value="1"/>
</dbReference>